<reference evidence="1 2" key="1">
    <citation type="submission" date="2013-01" db="EMBL/GenBank/DDBJ databases">
        <authorList>
            <person name="Harkins D.M."/>
            <person name="Durkin A.S."/>
            <person name="Brinkac L.M."/>
            <person name="Haft D.H."/>
            <person name="Selengut J.D."/>
            <person name="Sanka R."/>
            <person name="DePew J."/>
            <person name="Purushe J."/>
            <person name="Matthias M.A."/>
            <person name="Vinetz J.M."/>
            <person name="Sutton G.G."/>
            <person name="Nierman W.C."/>
            <person name="Fouts D.E."/>
        </authorList>
    </citation>
    <scope>NUCLEOTIDE SEQUENCE [LARGE SCALE GENOMIC DNA]</scope>
    <source>
        <strain evidence="1 2">CBC1416</strain>
    </source>
</reference>
<dbReference type="AlphaFoldDB" id="M6W4B1"/>
<organism evidence="1 2">
    <name type="scientific">Leptospira santarosai str. CBC1416</name>
    <dbReference type="NCBI Taxonomy" id="1193059"/>
    <lineage>
        <taxon>Bacteria</taxon>
        <taxon>Pseudomonadati</taxon>
        <taxon>Spirochaetota</taxon>
        <taxon>Spirochaetia</taxon>
        <taxon>Leptospirales</taxon>
        <taxon>Leptospiraceae</taxon>
        <taxon>Leptospira</taxon>
    </lineage>
</organism>
<protein>
    <submittedName>
        <fullName evidence="1">Uncharacterized protein</fullName>
    </submittedName>
</protein>
<evidence type="ECO:0000313" key="2">
    <source>
        <dbReference type="Proteomes" id="UP000012149"/>
    </source>
</evidence>
<dbReference type="Proteomes" id="UP000012149">
    <property type="component" value="Unassembled WGS sequence"/>
</dbReference>
<evidence type="ECO:0000313" key="1">
    <source>
        <dbReference type="EMBL" id="EMO56628.1"/>
    </source>
</evidence>
<sequence>MIVLIRNPITYDSKIPCVDPNSKDSITSDKGYCNFYSPEGISRSLKRPERIHNYLSDFGRKPVSTGRNSEPTKQ</sequence>
<comment type="caution">
    <text evidence="1">The sequence shown here is derived from an EMBL/GenBank/DDBJ whole genome shotgun (WGS) entry which is preliminary data.</text>
</comment>
<name>M6W4B1_9LEPT</name>
<gene>
    <name evidence="1" type="ORF">LEP1GSC161_3152</name>
</gene>
<proteinExistence type="predicted"/>
<dbReference type="EMBL" id="AKWE02000163">
    <property type="protein sequence ID" value="EMO56628.1"/>
    <property type="molecule type" value="Genomic_DNA"/>
</dbReference>
<accession>M6W4B1</accession>